<dbReference type="Proteomes" id="UP000242869">
    <property type="component" value="Unassembled WGS sequence"/>
</dbReference>
<feature type="domain" description="ABC transporter" evidence="7">
    <location>
        <begin position="2"/>
        <end position="242"/>
    </location>
</feature>
<dbReference type="OrthoDB" id="5296765at2"/>
<dbReference type="EMBL" id="FOVE01000003">
    <property type="protein sequence ID" value="SFN12560.1"/>
    <property type="molecule type" value="Genomic_DNA"/>
</dbReference>
<name>A0A1I4WH27_9NEIS</name>
<evidence type="ECO:0000259" key="7">
    <source>
        <dbReference type="PROSITE" id="PS50893"/>
    </source>
</evidence>
<dbReference type="Pfam" id="PF00005">
    <property type="entry name" value="ABC_tran"/>
    <property type="match status" value="1"/>
</dbReference>
<dbReference type="PROSITE" id="PS50893">
    <property type="entry name" value="ABC_TRANSPORTER_2"/>
    <property type="match status" value="1"/>
</dbReference>
<proteinExistence type="predicted"/>
<dbReference type="RefSeq" id="WP_091191203.1">
    <property type="nucleotide sequence ID" value="NZ_FOVE01000003.1"/>
</dbReference>
<evidence type="ECO:0000256" key="1">
    <source>
        <dbReference type="ARBA" id="ARBA00022448"/>
    </source>
</evidence>
<keyword evidence="9" id="KW-1185">Reference proteome</keyword>
<protein>
    <submittedName>
        <fullName evidence="8">Iron complex transport system ATP-binding protein</fullName>
    </submittedName>
</protein>
<dbReference type="CDD" id="cd03214">
    <property type="entry name" value="ABC_Iron-Siderophores_B12_Hemin"/>
    <property type="match status" value="1"/>
</dbReference>
<dbReference type="AlphaFoldDB" id="A0A1I4WH27"/>
<keyword evidence="5" id="KW-1278">Translocase</keyword>
<dbReference type="InterPro" id="IPR027417">
    <property type="entry name" value="P-loop_NTPase"/>
</dbReference>
<dbReference type="STRING" id="83765.SAMN05660284_00594"/>
<keyword evidence="2" id="KW-1003">Cell membrane</keyword>
<sequence length="260" mass="28139">MFKLQDVHLRRGAQQALAGIDFELKAGDMVGILGSNGAGKSTLLSMLAGELHPDQGSATLEGKPLASFGLSELARRRAMLPQTQAAPFELTVEEVVGMGAYPWPERTPDEVAELTNQALADADATCLRGRLCSTLSGGEMQRVQFARVLLQIRAGTDDATRFLLLDEPTAHLDPKHQHQLLESARRLACEERIGVAAVLHDINLAARWCNRLALLKQGRLVAEGPTAEALTRDHLETTFGCPALLVPHPQNFGQPFVLLG</sequence>
<comment type="function">
    <text evidence="6">Part of the ABC transporter complex HmuTUV involved in hemin import. Responsible for energy coupling to the transport system.</text>
</comment>
<dbReference type="Gene3D" id="3.40.50.300">
    <property type="entry name" value="P-loop containing nucleotide triphosphate hydrolases"/>
    <property type="match status" value="1"/>
</dbReference>
<dbReference type="SMART" id="SM00382">
    <property type="entry name" value="AAA"/>
    <property type="match status" value="1"/>
</dbReference>
<evidence type="ECO:0000256" key="2">
    <source>
        <dbReference type="ARBA" id="ARBA00022475"/>
    </source>
</evidence>
<evidence type="ECO:0000256" key="3">
    <source>
        <dbReference type="ARBA" id="ARBA00022741"/>
    </source>
</evidence>
<evidence type="ECO:0000256" key="4">
    <source>
        <dbReference type="ARBA" id="ARBA00022840"/>
    </source>
</evidence>
<evidence type="ECO:0000313" key="9">
    <source>
        <dbReference type="Proteomes" id="UP000242869"/>
    </source>
</evidence>
<dbReference type="PANTHER" id="PTHR42794">
    <property type="entry name" value="HEMIN IMPORT ATP-BINDING PROTEIN HMUV"/>
    <property type="match status" value="1"/>
</dbReference>
<dbReference type="InterPro" id="IPR017871">
    <property type="entry name" value="ABC_transporter-like_CS"/>
</dbReference>
<dbReference type="GO" id="GO:0016887">
    <property type="term" value="F:ATP hydrolysis activity"/>
    <property type="evidence" value="ECO:0007669"/>
    <property type="project" value="InterPro"/>
</dbReference>
<organism evidence="8 9">
    <name type="scientific">Formivibrio citricus</name>
    <dbReference type="NCBI Taxonomy" id="83765"/>
    <lineage>
        <taxon>Bacteria</taxon>
        <taxon>Pseudomonadati</taxon>
        <taxon>Pseudomonadota</taxon>
        <taxon>Betaproteobacteria</taxon>
        <taxon>Neisseriales</taxon>
        <taxon>Chitinibacteraceae</taxon>
        <taxon>Formivibrio</taxon>
    </lineage>
</organism>
<dbReference type="InterPro" id="IPR003439">
    <property type="entry name" value="ABC_transporter-like_ATP-bd"/>
</dbReference>
<dbReference type="PROSITE" id="PS00211">
    <property type="entry name" value="ABC_TRANSPORTER_1"/>
    <property type="match status" value="1"/>
</dbReference>
<dbReference type="GO" id="GO:0005524">
    <property type="term" value="F:ATP binding"/>
    <property type="evidence" value="ECO:0007669"/>
    <property type="project" value="UniProtKB-KW"/>
</dbReference>
<accession>A0A1I4WH27</accession>
<evidence type="ECO:0000256" key="6">
    <source>
        <dbReference type="ARBA" id="ARBA00037066"/>
    </source>
</evidence>
<reference evidence="9" key="1">
    <citation type="submission" date="2016-10" db="EMBL/GenBank/DDBJ databases">
        <authorList>
            <person name="Varghese N."/>
            <person name="Submissions S."/>
        </authorList>
    </citation>
    <scope>NUCLEOTIDE SEQUENCE [LARGE SCALE GENOMIC DNA]</scope>
    <source>
        <strain evidence="9">DSM 6150</strain>
    </source>
</reference>
<evidence type="ECO:0000313" key="8">
    <source>
        <dbReference type="EMBL" id="SFN12560.1"/>
    </source>
</evidence>
<gene>
    <name evidence="8" type="ORF">SAMN05660284_00594</name>
</gene>
<keyword evidence="2" id="KW-0472">Membrane</keyword>
<dbReference type="NCBIfam" id="NF010068">
    <property type="entry name" value="PRK13548.1"/>
    <property type="match status" value="1"/>
</dbReference>
<keyword evidence="3" id="KW-0547">Nucleotide-binding</keyword>
<dbReference type="SUPFAM" id="SSF52540">
    <property type="entry name" value="P-loop containing nucleoside triphosphate hydrolases"/>
    <property type="match status" value="1"/>
</dbReference>
<dbReference type="PANTHER" id="PTHR42794:SF1">
    <property type="entry name" value="HEMIN IMPORT ATP-BINDING PROTEIN HMUV"/>
    <property type="match status" value="1"/>
</dbReference>
<keyword evidence="1" id="KW-0813">Transport</keyword>
<keyword evidence="4 8" id="KW-0067">ATP-binding</keyword>
<dbReference type="InterPro" id="IPR003593">
    <property type="entry name" value="AAA+_ATPase"/>
</dbReference>
<evidence type="ECO:0000256" key="5">
    <source>
        <dbReference type="ARBA" id="ARBA00022967"/>
    </source>
</evidence>